<keyword evidence="3" id="KW-0808">Transferase</keyword>
<organism evidence="12">
    <name type="scientific">Prunus avium</name>
    <name type="common">Cherry</name>
    <name type="synonym">Cerasus avium</name>
    <dbReference type="NCBI Taxonomy" id="42229"/>
    <lineage>
        <taxon>Eukaryota</taxon>
        <taxon>Viridiplantae</taxon>
        <taxon>Streptophyta</taxon>
        <taxon>Embryophyta</taxon>
        <taxon>Tracheophyta</taxon>
        <taxon>Spermatophyta</taxon>
        <taxon>Magnoliopsida</taxon>
        <taxon>eudicotyledons</taxon>
        <taxon>Gunneridae</taxon>
        <taxon>Pentapetalae</taxon>
        <taxon>rosids</taxon>
        <taxon>fabids</taxon>
        <taxon>Rosales</taxon>
        <taxon>Rosaceae</taxon>
        <taxon>Amygdaloideae</taxon>
        <taxon>Amygdaleae</taxon>
        <taxon>Prunus</taxon>
    </lineage>
</organism>
<dbReference type="PANTHER" id="PTHR24343:SF476">
    <property type="entry name" value="SERINE_THREONINE-PROTEIN KINASE SRK2C"/>
    <property type="match status" value="1"/>
</dbReference>
<evidence type="ECO:0000256" key="7">
    <source>
        <dbReference type="ARBA" id="ARBA00047899"/>
    </source>
</evidence>
<dbReference type="PROSITE" id="PS00107">
    <property type="entry name" value="PROTEIN_KINASE_ATP"/>
    <property type="match status" value="1"/>
</dbReference>
<accession>A0A2Z3CPH7</accession>
<comment type="catalytic activity">
    <reaction evidence="7">
        <text>L-threonyl-[protein] + ATP = O-phospho-L-threonyl-[protein] + ADP + H(+)</text>
        <dbReference type="Rhea" id="RHEA:46608"/>
        <dbReference type="Rhea" id="RHEA-COMP:11060"/>
        <dbReference type="Rhea" id="RHEA-COMP:11605"/>
        <dbReference type="ChEBI" id="CHEBI:15378"/>
        <dbReference type="ChEBI" id="CHEBI:30013"/>
        <dbReference type="ChEBI" id="CHEBI:30616"/>
        <dbReference type="ChEBI" id="CHEBI:61977"/>
        <dbReference type="ChEBI" id="CHEBI:456216"/>
        <dbReference type="EC" id="2.7.11.1"/>
    </reaction>
</comment>
<dbReference type="InterPro" id="IPR000719">
    <property type="entry name" value="Prot_kinase_dom"/>
</dbReference>
<dbReference type="FunFam" id="1.10.510.10:FF:000085">
    <property type="entry name" value="Serine/threonine-protein kinase SRK2E"/>
    <property type="match status" value="1"/>
</dbReference>
<proteinExistence type="evidence at transcript level"/>
<dbReference type="AlphaFoldDB" id="A0A2Z3CPH7"/>
<comment type="similarity">
    <text evidence="10">Belongs to the protein kinase superfamily.</text>
</comment>
<evidence type="ECO:0000256" key="9">
    <source>
        <dbReference type="PROSITE-ProRule" id="PRU10141"/>
    </source>
</evidence>
<reference evidence="12" key="1">
    <citation type="submission" date="2017-03" db="EMBL/GenBank/DDBJ databases">
        <authorList>
            <person name="Afonso C.L."/>
            <person name="Miller P.J."/>
            <person name="Scott M.A."/>
            <person name="Spackman E."/>
            <person name="Goraichik I."/>
            <person name="Dimitrov K.M."/>
            <person name="Suarez D.L."/>
            <person name="Swayne D.E."/>
        </authorList>
    </citation>
    <scope>NUCLEOTIDE SEQUENCE</scope>
</reference>
<dbReference type="InterPro" id="IPR011009">
    <property type="entry name" value="Kinase-like_dom_sf"/>
</dbReference>
<dbReference type="CDD" id="cd14662">
    <property type="entry name" value="STKc_SnRK2"/>
    <property type="match status" value="1"/>
</dbReference>
<dbReference type="PANTHER" id="PTHR24343">
    <property type="entry name" value="SERINE/THREONINE KINASE"/>
    <property type="match status" value="1"/>
</dbReference>
<dbReference type="SUPFAM" id="SSF56112">
    <property type="entry name" value="Protein kinase-like (PK-like)"/>
    <property type="match status" value="1"/>
</dbReference>
<dbReference type="SMART" id="SM00220">
    <property type="entry name" value="S_TKc"/>
    <property type="match status" value="1"/>
</dbReference>
<name>A0A2Z3CPH7_PRUAV</name>
<keyword evidence="5" id="KW-0418">Kinase</keyword>
<evidence type="ECO:0000313" key="12">
    <source>
        <dbReference type="EMBL" id="AVL26015.1"/>
    </source>
</evidence>
<dbReference type="GO" id="GO:0005524">
    <property type="term" value="F:ATP binding"/>
    <property type="evidence" value="ECO:0007669"/>
    <property type="project" value="UniProtKB-UniRule"/>
</dbReference>
<comment type="catalytic activity">
    <reaction evidence="8">
        <text>L-seryl-[protein] + ATP = O-phospho-L-seryl-[protein] + ADP + H(+)</text>
        <dbReference type="Rhea" id="RHEA:17989"/>
        <dbReference type="Rhea" id="RHEA-COMP:9863"/>
        <dbReference type="Rhea" id="RHEA-COMP:11604"/>
        <dbReference type="ChEBI" id="CHEBI:15378"/>
        <dbReference type="ChEBI" id="CHEBI:29999"/>
        <dbReference type="ChEBI" id="CHEBI:30616"/>
        <dbReference type="ChEBI" id="CHEBI:83421"/>
        <dbReference type="ChEBI" id="CHEBI:456216"/>
        <dbReference type="EC" id="2.7.11.1"/>
    </reaction>
</comment>
<keyword evidence="4 9" id="KW-0547">Nucleotide-binding</keyword>
<evidence type="ECO:0000256" key="2">
    <source>
        <dbReference type="ARBA" id="ARBA00022527"/>
    </source>
</evidence>
<dbReference type="PROSITE" id="PS50011">
    <property type="entry name" value="PROTEIN_KINASE_DOM"/>
    <property type="match status" value="1"/>
</dbReference>
<protein>
    <recommendedName>
        <fullName evidence="1">non-specific serine/threonine protein kinase</fullName>
        <ecNumber evidence="1">2.7.11.1</ecNumber>
    </recommendedName>
</protein>
<evidence type="ECO:0000256" key="4">
    <source>
        <dbReference type="ARBA" id="ARBA00022741"/>
    </source>
</evidence>
<dbReference type="Gene3D" id="1.10.510.10">
    <property type="entry name" value="Transferase(Phosphotransferase) domain 1"/>
    <property type="match status" value="1"/>
</dbReference>
<dbReference type="EC" id="2.7.11.1" evidence="1"/>
<dbReference type="GO" id="GO:0006970">
    <property type="term" value="P:response to osmotic stress"/>
    <property type="evidence" value="ECO:0007669"/>
    <property type="project" value="UniProtKB-ARBA"/>
</dbReference>
<dbReference type="Gene3D" id="3.30.200.20">
    <property type="entry name" value="Phosphorylase Kinase, domain 1"/>
    <property type="match status" value="1"/>
</dbReference>
<sequence length="339" mass="38462">MERYEILKDIGSGNSGVAKLVKDKWSGELYAVKFIERGLKIDEHVQREIMNHRSLKHPNIIRFKEVLLTPTDLAIVMEYAAGGELFERICTAGRFSEDEARYFFQQLISGVSYCHSMQICHRDLKLENTLLDGSSAPRLKICDFGYSKSSVLHSQPKSTVGTPAYIAPEVLSRKEYDGKIADVWSCGVTLYVMLVGAYPFEDPEDPRNFRKTLQRILSVHYSIPDYVRVSMECRHLLSRIFVANPEKRITIPEIKQHPWFLKNIPVEFMEENNLQSSNQNHEQQSSQSIEEILAIIQEARKAANGAKIGGLLLGSMDLDEIDDADIDDIETSGDFVCAL</sequence>
<feature type="domain" description="Protein kinase" evidence="11">
    <location>
        <begin position="4"/>
        <end position="260"/>
    </location>
</feature>
<feature type="binding site" evidence="9">
    <location>
        <position position="33"/>
    </location>
    <ligand>
        <name>ATP</name>
        <dbReference type="ChEBI" id="CHEBI:30616"/>
    </ligand>
</feature>
<keyword evidence="2 10" id="KW-0723">Serine/threonine-protein kinase</keyword>
<evidence type="ECO:0000256" key="8">
    <source>
        <dbReference type="ARBA" id="ARBA00048679"/>
    </source>
</evidence>
<dbReference type="Pfam" id="PF00069">
    <property type="entry name" value="Pkinase"/>
    <property type="match status" value="1"/>
</dbReference>
<evidence type="ECO:0000256" key="3">
    <source>
        <dbReference type="ARBA" id="ARBA00022679"/>
    </source>
</evidence>
<evidence type="ECO:0000256" key="6">
    <source>
        <dbReference type="ARBA" id="ARBA00022840"/>
    </source>
</evidence>
<evidence type="ECO:0000259" key="11">
    <source>
        <dbReference type="PROSITE" id="PS50011"/>
    </source>
</evidence>
<dbReference type="GO" id="GO:0004674">
    <property type="term" value="F:protein serine/threonine kinase activity"/>
    <property type="evidence" value="ECO:0007669"/>
    <property type="project" value="UniProtKB-KW"/>
</dbReference>
<dbReference type="InterPro" id="IPR008271">
    <property type="entry name" value="Ser/Thr_kinase_AS"/>
</dbReference>
<dbReference type="EMBL" id="KY780377">
    <property type="protein sequence ID" value="AVL26015.1"/>
    <property type="molecule type" value="mRNA"/>
</dbReference>
<evidence type="ECO:0000256" key="10">
    <source>
        <dbReference type="RuleBase" id="RU000304"/>
    </source>
</evidence>
<evidence type="ECO:0000256" key="5">
    <source>
        <dbReference type="ARBA" id="ARBA00022777"/>
    </source>
</evidence>
<keyword evidence="6 9" id="KW-0067">ATP-binding</keyword>
<dbReference type="InterPro" id="IPR017441">
    <property type="entry name" value="Protein_kinase_ATP_BS"/>
</dbReference>
<evidence type="ECO:0000256" key="1">
    <source>
        <dbReference type="ARBA" id="ARBA00012513"/>
    </source>
</evidence>
<dbReference type="PROSITE" id="PS00108">
    <property type="entry name" value="PROTEIN_KINASE_ST"/>
    <property type="match status" value="1"/>
</dbReference>